<sequence>MALTLSTPQVFFDTTSDLLTCPALPATRVLVDTKVSGKVQDGVDKINDVDSPPASVTKLDPPDYGGQNMCPKSAPNVCATAERRHDKRVTSARLCNDQKRRLAPTQQRGAPLAIDTEMDDTDGLDASGLFHPALDLSATAIVDGE</sequence>
<gene>
    <name evidence="2" type="ORF">JR316_003069</name>
</gene>
<comment type="caution">
    <text evidence="2">The sequence shown here is derived from an EMBL/GenBank/DDBJ whole genome shotgun (WGS) entry which is preliminary data.</text>
</comment>
<evidence type="ECO:0000313" key="2">
    <source>
        <dbReference type="EMBL" id="KAG5170992.1"/>
    </source>
</evidence>
<dbReference type="EMBL" id="JAFIQS010000003">
    <property type="protein sequence ID" value="KAG5170992.1"/>
    <property type="molecule type" value="Genomic_DNA"/>
</dbReference>
<proteinExistence type="predicted"/>
<feature type="region of interest" description="Disordered" evidence="1">
    <location>
        <begin position="43"/>
        <end position="70"/>
    </location>
</feature>
<dbReference type="AlphaFoldDB" id="A0A8H7Y1C8"/>
<organism evidence="2">
    <name type="scientific">Psilocybe cubensis</name>
    <name type="common">Psychedelic mushroom</name>
    <name type="synonym">Stropharia cubensis</name>
    <dbReference type="NCBI Taxonomy" id="181762"/>
    <lineage>
        <taxon>Eukaryota</taxon>
        <taxon>Fungi</taxon>
        <taxon>Dikarya</taxon>
        <taxon>Basidiomycota</taxon>
        <taxon>Agaricomycotina</taxon>
        <taxon>Agaricomycetes</taxon>
        <taxon>Agaricomycetidae</taxon>
        <taxon>Agaricales</taxon>
        <taxon>Agaricineae</taxon>
        <taxon>Strophariaceae</taxon>
        <taxon>Psilocybe</taxon>
    </lineage>
</organism>
<protein>
    <submittedName>
        <fullName evidence="2">Uncharacterized protein</fullName>
    </submittedName>
</protein>
<evidence type="ECO:0000256" key="1">
    <source>
        <dbReference type="SAM" id="MobiDB-lite"/>
    </source>
</evidence>
<name>A0A8H7Y1C8_PSICU</name>
<reference evidence="2" key="1">
    <citation type="submission" date="2021-02" db="EMBL/GenBank/DDBJ databases">
        <title>Psilocybe cubensis genome.</title>
        <authorList>
            <person name="Mckernan K.J."/>
            <person name="Crawford S."/>
            <person name="Trippe A."/>
            <person name="Kane L.T."/>
            <person name="Mclaughlin S."/>
        </authorList>
    </citation>
    <scope>NUCLEOTIDE SEQUENCE [LARGE SCALE GENOMIC DNA]</scope>
    <source>
        <strain evidence="2">MGC-MH-2018</strain>
    </source>
</reference>
<accession>A0A8H7Y1C8</accession>